<dbReference type="InterPro" id="IPR000477">
    <property type="entry name" value="RT_dom"/>
</dbReference>
<dbReference type="FunFam" id="3.10.10.10:FF:000007">
    <property type="entry name" value="Retrovirus-related Pol polyprotein from transposon 17.6-like Protein"/>
    <property type="match status" value="1"/>
</dbReference>
<dbReference type="InterPro" id="IPR001584">
    <property type="entry name" value="Integrase_cat-core"/>
</dbReference>
<keyword evidence="3" id="KW-0548">Nucleotidyltransferase</keyword>
<dbReference type="InterPro" id="IPR043502">
    <property type="entry name" value="DNA/RNA_pol_sf"/>
</dbReference>
<sequence length="2511" mass="286268">MVAATEPKTIQKAMQISSALIDEAVRNGSIKKVKKRGNVGEPSKDKNGRDDNKRTGTGNALATTANPVERENAGHLPKDYRGVPRNVNPVNARNPPVRACYECGSTNHVRSACPRLNRAQGPRGNHPNQVVANNEGQGYENQKNQARGRAFMLGAEEARQDPNIMTGTFTLNDHFVTTLFDSAADYSFVSTAFIPLLGIEPSELGFRYEIEIASKQLVEINKVIKGCRLEIEGHIFDIDLIPFVHGSFNVIIGMDWLSNYNAEIICHEKVVRIPLLDGKVLRVLGERPEEKARLLMSAKASDNKLEEIVVVRDFLELAPSELEELSVQLKELQDKGFIRPSSSPLGAPVLFMKKKDDLRSGYHQVRVHEDDILNTAFRTPYGHFEFTVMPFGLTNAPAVFMDLMNRVCRPYLDKFVIVFIDDILIYSKTREEHVEHLRLVLGLLKKEKLYAKFSKCEFWLREVQFLGHVINDNGIHVDPSKIEAAKNWKASRTSTEVRSFLGLAGYYHRFIDNFSKIAKSLTILIQNCKTFDWGEEQELPFQSLKISYKELNMRQRRWIELFSDYDCDIRYHLGKENVVDDALRLQKGLDKMIKQRGDETLYYLDRIWVPLKGDVRTLIMDEAHKSKYYVHLGADKMIYDLKDRYWWPGMKKDIAEYVRIAMDFETKLPRTSSGHDTIWVVVDRLTKSAYFLPMREDYKMDRLARLYLNEIVAKHGVPISIISNHDSRFTSRFWQSMQEALGTRVRCAPFEALYGRKCRSPIIWAEVGKGQLIGPELVQETTKKISQIKDRLKDARDRQKSYADKRRKPLEFSVGHVAYQLDLPKELNGVHDTFHVSNLKKCLADPTLQVPLDEIRVDAKLNFMEEPVKILEREFKKLKRSRIAIVKARWNSKGGPEFMWEREDQMKLKYPHLFSNILYHVDGDDFYKNHGKLWFIVINNPILKGRITFVRETTEKIIQIKHRLQALRDRQKSYADKRHKPIEFQVRDMVMLKVSPWKGVIRFDKRGKLNLRYIGPFKILAKVGTVSYRLELPEKLNRVHSTFHVSNLKKCLSDEPLAIPLDEIHIDDKLNFIEEPVKIIDREVKRLKQSRIPIMKVRWKSRRVPEYTWEREDQMQKKYPHLFTNPKSASQAKSQDLRTKLFKWGKDVTSRKFQIMAALAIAISFDSSDKSVGSSPSRVILFGDIPTIIPSTSVIAPETSDIAHVVSYVAPVVETNVASPTELCGLVPYSDSDSVSPDEMASPEYITPLPATSSFLYTDSSEDSDPSEASNSSEAPPSQDPYVIIVARSRSRAVPFGQPYRTRPNGPRRLLTARKRVGPLPARRLVRRCVSPRSSDHHSSSSSPSLGSASVHSSGFVASDRAHSGTSTRVVSPRLDYPLVRAPRHSEAFYHWYAAPLSTFYPQTTSESSSGDSLERLRHSSSLFAGPSRKRCRSSADFVPSFIPVTGSLAPTRADILPPRKRELAIVDGDNVRDQVEVDPKDDIEEFEASAGETVVLRIDLRSVPRVDEEIVELVRRDSSSSSGTRYGTVGSAEDMPVDLDDSIRDFYHHMYEVCVDRIIGIKTTQRQLEAGQMIASGEIASMAESIRSLRSENLKVRAVLYIERDHVDSLPHEINKNLRLENLNGNSNGGNGNGNGNRGNGNEPGGNENGNGGNDNGQGGNGNGNGDGRDKKLKGSAVKNAKNKRIFNTTIETTMNSNHHSNDGILEVKMLLEPILLVTMRRWVMKVYCPTVIDGQIKKLLRVLSVEHKDITGRIVPKSRTKTVGTNFDVIVGMDWLVKNHVVIVCDEKIVPYGNEILIFQGDKCDKGKKSTVSIISCVKAQKYMEKGCQLFLAQVTVKENKDKSKEKRLKDVPIVRNFPKVFLEDLPGLPPMRQVKFQIDLVPGVAPGAPVLFVKKKDGSLRMCIDYSELNKLTIKNRYPLPRVNDLFDQLQGSNVYWKIDLRSSYHQLRVRDENIPKTEFKTRYGHYESQLMPFGLTNAPAVFMDLMNRVCKPFLDKFVIMFIDDILIYSRNKVEHEGHLKQILELLKKEELHAKFLKCDFWLSKVQFLGHVIDSKGSHIDPAKIESIKDWESPKTPTGIRGNCVLVVEAEYSTSILALPEGNGNVVADVLSRKVRPKPLRVRALVRTIGLILYMRILKAQIEARKEENYGAEDLCEMIKKLESRADETLYLRNRSWVPCLGDLRTLIMHESHKSKYSIHPRSDKMYQDMKNLYWWPNMKADIAIYVGKCMTCSKVKAEYIKLSGLLSLQKSLGTQLDMGTAYPPETNGQSERTIQTLEDMLRACVMDFEKGLDRHLPLIEFSYNNSYHTSIKAAPFEALYGRKCRSPVCWAEVGDVQLTGLEIVRETTKKIIQIKHRLQASLDRQKSYADKRCKPMKFQGKLNPRYIGPFKILAKVGTVAYRLELPEKLSRVHSTFHVSKHKKCLSDEPLAIPLDEIHIDDKLNFIEEPIKIMDREVKCLKQSDIPIVKVCWNSRRGPEYTWEREDQMQKKYPHLFVDPKSASQATS</sequence>
<feature type="compositionally biased region" description="Low complexity" evidence="17">
    <location>
        <begin position="1340"/>
        <end position="1352"/>
    </location>
</feature>
<dbReference type="GO" id="GO:0003964">
    <property type="term" value="F:RNA-directed DNA polymerase activity"/>
    <property type="evidence" value="ECO:0007669"/>
    <property type="project" value="UniProtKB-KW"/>
</dbReference>
<dbReference type="PROSITE" id="PS50878">
    <property type="entry name" value="RT_POL"/>
    <property type="match status" value="1"/>
</dbReference>
<feature type="compositionally biased region" description="Low complexity" evidence="17">
    <location>
        <begin position="55"/>
        <end position="66"/>
    </location>
</feature>
<evidence type="ECO:0000256" key="1">
    <source>
        <dbReference type="ARBA" id="ARBA00022670"/>
    </source>
</evidence>
<keyword evidence="8" id="KW-0378">Hydrolase</keyword>
<dbReference type="InterPro" id="IPR036397">
    <property type="entry name" value="RNaseH_sf"/>
</dbReference>
<organism evidence="21">
    <name type="scientific">Tanacetum cinerariifolium</name>
    <name type="common">Dalmatian daisy</name>
    <name type="synonym">Chrysanthemum cinerariifolium</name>
    <dbReference type="NCBI Taxonomy" id="118510"/>
    <lineage>
        <taxon>Eukaryota</taxon>
        <taxon>Viridiplantae</taxon>
        <taxon>Streptophyta</taxon>
        <taxon>Embryophyta</taxon>
        <taxon>Tracheophyta</taxon>
        <taxon>Spermatophyta</taxon>
        <taxon>Magnoliopsida</taxon>
        <taxon>eudicotyledons</taxon>
        <taxon>Gunneridae</taxon>
        <taxon>Pentapetalae</taxon>
        <taxon>asterids</taxon>
        <taxon>campanulids</taxon>
        <taxon>Asterales</taxon>
        <taxon>Asteraceae</taxon>
        <taxon>Asteroideae</taxon>
        <taxon>Anthemideae</taxon>
        <taxon>Anthemidinae</taxon>
        <taxon>Tanacetum</taxon>
    </lineage>
</organism>
<proteinExistence type="predicted"/>
<dbReference type="InterPro" id="IPR043128">
    <property type="entry name" value="Rev_trsase/Diguanyl_cyclase"/>
</dbReference>
<dbReference type="Pfam" id="PF17921">
    <property type="entry name" value="Integrase_H2C2"/>
    <property type="match status" value="2"/>
</dbReference>
<feature type="domain" description="Integrase catalytic" evidence="20">
    <location>
        <begin position="2242"/>
        <end position="2327"/>
    </location>
</feature>
<dbReference type="Gene3D" id="3.30.420.10">
    <property type="entry name" value="Ribonuclease H-like superfamily/Ribonuclease H"/>
    <property type="match status" value="2"/>
</dbReference>
<dbReference type="FunFam" id="3.30.70.270:FF:000003">
    <property type="entry name" value="Transposon Ty3-G Gag-Pol polyprotein"/>
    <property type="match status" value="1"/>
</dbReference>
<dbReference type="GO" id="GO:0004190">
    <property type="term" value="F:aspartic-type endopeptidase activity"/>
    <property type="evidence" value="ECO:0007669"/>
    <property type="project" value="UniProtKB-KW"/>
</dbReference>
<dbReference type="InterPro" id="IPR050951">
    <property type="entry name" value="Retrovirus_Pol_polyprotein"/>
</dbReference>
<evidence type="ECO:0000256" key="15">
    <source>
        <dbReference type="PROSITE-ProRule" id="PRU00047"/>
    </source>
</evidence>
<protein>
    <recommendedName>
        <fullName evidence="22">Reverse transcriptase domain-containing protein</fullName>
    </recommendedName>
</protein>
<feature type="compositionally biased region" description="Basic and acidic residues" evidence="17">
    <location>
        <begin position="68"/>
        <end position="82"/>
    </location>
</feature>
<evidence type="ECO:0000259" key="20">
    <source>
        <dbReference type="PROSITE" id="PS50994"/>
    </source>
</evidence>
<evidence type="ECO:0000256" key="7">
    <source>
        <dbReference type="ARBA" id="ARBA00022759"/>
    </source>
</evidence>
<feature type="compositionally biased region" description="Basic and acidic residues" evidence="17">
    <location>
        <begin position="42"/>
        <end position="54"/>
    </location>
</feature>
<dbReference type="SUPFAM" id="SSF50630">
    <property type="entry name" value="Acid proteases"/>
    <property type="match status" value="1"/>
</dbReference>
<keyword evidence="6" id="KW-0064">Aspartyl protease</keyword>
<name>A0A6L2M9L1_TANCI</name>
<evidence type="ECO:0000256" key="9">
    <source>
        <dbReference type="ARBA" id="ARBA00022842"/>
    </source>
</evidence>
<dbReference type="GO" id="GO:0003677">
    <property type="term" value="F:DNA binding"/>
    <property type="evidence" value="ECO:0007669"/>
    <property type="project" value="UniProtKB-KW"/>
</dbReference>
<dbReference type="InterPro" id="IPR056924">
    <property type="entry name" value="SH3_Tf2-1"/>
</dbReference>
<feature type="region of interest" description="Disordered" evidence="17">
    <location>
        <begin position="1622"/>
        <end position="1680"/>
    </location>
</feature>
<dbReference type="PANTHER" id="PTHR37984:SF5">
    <property type="entry name" value="PROTEIN NYNRIN-LIKE"/>
    <property type="match status" value="1"/>
</dbReference>
<dbReference type="Pfam" id="PF00078">
    <property type="entry name" value="RVT_1"/>
    <property type="match status" value="2"/>
</dbReference>
<dbReference type="GO" id="GO:0006508">
    <property type="term" value="P:proteolysis"/>
    <property type="evidence" value="ECO:0007669"/>
    <property type="project" value="UniProtKB-KW"/>
</dbReference>
<dbReference type="GO" id="GO:0008270">
    <property type="term" value="F:zinc ion binding"/>
    <property type="evidence" value="ECO:0007669"/>
    <property type="project" value="UniProtKB-KW"/>
</dbReference>
<evidence type="ECO:0000256" key="14">
    <source>
        <dbReference type="ARBA" id="ARBA00023172"/>
    </source>
</evidence>
<dbReference type="PROSITE" id="PS50994">
    <property type="entry name" value="INTEGRASE"/>
    <property type="match status" value="1"/>
</dbReference>
<dbReference type="Gene3D" id="1.10.340.70">
    <property type="match status" value="2"/>
</dbReference>
<keyword evidence="9" id="KW-0460">Magnesium</keyword>
<keyword evidence="14" id="KW-0233">DNA recombination</keyword>
<evidence type="ECO:0000256" key="5">
    <source>
        <dbReference type="ARBA" id="ARBA00022723"/>
    </source>
</evidence>
<evidence type="ECO:0000256" key="10">
    <source>
        <dbReference type="ARBA" id="ARBA00022908"/>
    </source>
</evidence>
<accession>A0A6L2M9L1</accession>
<dbReference type="InterPro" id="IPR012337">
    <property type="entry name" value="RNaseH-like_sf"/>
</dbReference>
<dbReference type="Gene3D" id="2.40.70.10">
    <property type="entry name" value="Acid Proteases"/>
    <property type="match status" value="1"/>
</dbReference>
<feature type="compositionally biased region" description="Low complexity" evidence="17">
    <location>
        <begin position="1267"/>
        <end position="1277"/>
    </location>
</feature>
<dbReference type="SUPFAM" id="SSF53098">
    <property type="entry name" value="Ribonuclease H-like"/>
    <property type="match status" value="2"/>
</dbReference>
<evidence type="ECO:0000256" key="3">
    <source>
        <dbReference type="ARBA" id="ARBA00022695"/>
    </source>
</evidence>
<keyword evidence="5" id="KW-0479">Metal-binding</keyword>
<evidence type="ECO:0000259" key="19">
    <source>
        <dbReference type="PROSITE" id="PS50878"/>
    </source>
</evidence>
<dbReference type="CDD" id="cd01647">
    <property type="entry name" value="RT_LTR"/>
    <property type="match status" value="2"/>
</dbReference>
<evidence type="ECO:0000256" key="17">
    <source>
        <dbReference type="SAM" id="MobiDB-lite"/>
    </source>
</evidence>
<dbReference type="Gene3D" id="3.10.10.10">
    <property type="entry name" value="HIV Type 1 Reverse Transcriptase, subunit A, domain 1"/>
    <property type="match status" value="3"/>
</dbReference>
<dbReference type="GO" id="GO:0004519">
    <property type="term" value="F:endonuclease activity"/>
    <property type="evidence" value="ECO:0007669"/>
    <property type="project" value="UniProtKB-KW"/>
</dbReference>
<keyword evidence="1" id="KW-0645">Protease</keyword>
<dbReference type="InterPro" id="IPR021109">
    <property type="entry name" value="Peptidase_aspartic_dom_sf"/>
</dbReference>
<evidence type="ECO:0008006" key="22">
    <source>
        <dbReference type="Google" id="ProtNLM"/>
    </source>
</evidence>
<dbReference type="GO" id="GO:0015074">
    <property type="term" value="P:DNA integration"/>
    <property type="evidence" value="ECO:0007669"/>
    <property type="project" value="UniProtKB-KW"/>
</dbReference>
<dbReference type="GO" id="GO:0003887">
    <property type="term" value="F:DNA-directed DNA polymerase activity"/>
    <property type="evidence" value="ECO:0007669"/>
    <property type="project" value="UniProtKB-KW"/>
</dbReference>
<feature type="region of interest" description="Disordered" evidence="17">
    <location>
        <begin position="1256"/>
        <end position="1281"/>
    </location>
</feature>
<evidence type="ECO:0000256" key="8">
    <source>
        <dbReference type="ARBA" id="ARBA00022801"/>
    </source>
</evidence>
<keyword evidence="15" id="KW-0863">Zinc-finger</keyword>
<feature type="domain" description="CCHC-type" evidence="18">
    <location>
        <begin position="100"/>
        <end position="115"/>
    </location>
</feature>
<keyword evidence="10" id="KW-0229">DNA integration</keyword>
<dbReference type="Pfam" id="PF24626">
    <property type="entry name" value="SH3_Tf2-1"/>
    <property type="match status" value="3"/>
</dbReference>
<keyword evidence="16" id="KW-0175">Coiled coil</keyword>
<keyword evidence="11" id="KW-0695">RNA-directed DNA polymerase</keyword>
<gene>
    <name evidence="21" type="ORF">Tci_041330</name>
</gene>
<feature type="region of interest" description="Disordered" evidence="17">
    <location>
        <begin position="1295"/>
        <end position="1352"/>
    </location>
</feature>
<dbReference type="SUPFAM" id="SSF56672">
    <property type="entry name" value="DNA/RNA polymerases"/>
    <property type="match status" value="2"/>
</dbReference>
<dbReference type="PROSITE" id="PS50158">
    <property type="entry name" value="ZF_CCHC"/>
    <property type="match status" value="1"/>
</dbReference>
<feature type="coiled-coil region" evidence="16">
    <location>
        <begin position="778"/>
        <end position="805"/>
    </location>
</feature>
<dbReference type="Pfam" id="PF08284">
    <property type="entry name" value="RVP_2"/>
    <property type="match status" value="2"/>
</dbReference>
<dbReference type="PANTHER" id="PTHR37984">
    <property type="entry name" value="PROTEIN CBG26694"/>
    <property type="match status" value="1"/>
</dbReference>
<keyword evidence="12" id="KW-0239">DNA-directed DNA polymerase</keyword>
<evidence type="ECO:0000313" key="21">
    <source>
        <dbReference type="EMBL" id="GEU69352.1"/>
    </source>
</evidence>
<keyword evidence="15" id="KW-0862">Zinc</keyword>
<comment type="caution">
    <text evidence="21">The sequence shown here is derived from an EMBL/GenBank/DDBJ whole genome shotgun (WGS) entry which is preliminary data.</text>
</comment>
<evidence type="ECO:0000259" key="18">
    <source>
        <dbReference type="PROSITE" id="PS50158"/>
    </source>
</evidence>
<evidence type="ECO:0000256" key="16">
    <source>
        <dbReference type="SAM" id="Coils"/>
    </source>
</evidence>
<dbReference type="GO" id="GO:0006310">
    <property type="term" value="P:DNA recombination"/>
    <property type="evidence" value="ECO:0007669"/>
    <property type="project" value="UniProtKB-KW"/>
</dbReference>
<evidence type="ECO:0000256" key="12">
    <source>
        <dbReference type="ARBA" id="ARBA00022932"/>
    </source>
</evidence>
<evidence type="ECO:0000256" key="4">
    <source>
        <dbReference type="ARBA" id="ARBA00022722"/>
    </source>
</evidence>
<feature type="domain" description="Reverse transcriptase" evidence="19">
    <location>
        <begin position="1877"/>
        <end position="2056"/>
    </location>
</feature>
<dbReference type="Gene3D" id="3.30.70.270">
    <property type="match status" value="3"/>
</dbReference>
<keyword evidence="7" id="KW-0255">Endonuclease</keyword>
<evidence type="ECO:0000256" key="11">
    <source>
        <dbReference type="ARBA" id="ARBA00022918"/>
    </source>
</evidence>
<reference evidence="21" key="1">
    <citation type="journal article" date="2019" name="Sci. Rep.">
        <title>Draft genome of Tanacetum cinerariifolium, the natural source of mosquito coil.</title>
        <authorList>
            <person name="Yamashiro T."/>
            <person name="Shiraishi A."/>
            <person name="Satake H."/>
            <person name="Nakayama K."/>
        </authorList>
    </citation>
    <scope>NUCLEOTIDE SEQUENCE</scope>
</reference>
<dbReference type="InterPro" id="IPR001878">
    <property type="entry name" value="Znf_CCHC"/>
</dbReference>
<dbReference type="CDD" id="cd00303">
    <property type="entry name" value="retropepsin_like"/>
    <property type="match status" value="1"/>
</dbReference>
<keyword evidence="2" id="KW-0808">Transferase</keyword>
<feature type="region of interest" description="Disordered" evidence="17">
    <location>
        <begin position="22"/>
        <end position="90"/>
    </location>
</feature>
<feature type="compositionally biased region" description="Gly residues" evidence="17">
    <location>
        <begin position="1628"/>
        <end position="1667"/>
    </location>
</feature>
<evidence type="ECO:0000256" key="13">
    <source>
        <dbReference type="ARBA" id="ARBA00023125"/>
    </source>
</evidence>
<evidence type="ECO:0000256" key="6">
    <source>
        <dbReference type="ARBA" id="ARBA00022750"/>
    </source>
</evidence>
<keyword evidence="4" id="KW-0540">Nuclease</keyword>
<dbReference type="InterPro" id="IPR041588">
    <property type="entry name" value="Integrase_H2C2"/>
</dbReference>
<evidence type="ECO:0000256" key="2">
    <source>
        <dbReference type="ARBA" id="ARBA00022679"/>
    </source>
</evidence>
<dbReference type="EMBL" id="BKCJ010005918">
    <property type="protein sequence ID" value="GEU69352.1"/>
    <property type="molecule type" value="Genomic_DNA"/>
</dbReference>
<keyword evidence="13" id="KW-0238">DNA-binding</keyword>